<organism evidence="3 4">
    <name type="scientific">Candidatus Curtissbacteria bacterium RIFOXYA1_FULL_41_14</name>
    <dbReference type="NCBI Taxonomy" id="1797737"/>
    <lineage>
        <taxon>Bacteria</taxon>
        <taxon>Candidatus Curtissiibacteriota</taxon>
    </lineage>
</organism>
<dbReference type="EMBL" id="MFCA01000021">
    <property type="protein sequence ID" value="OGE01997.1"/>
    <property type="molecule type" value="Genomic_DNA"/>
</dbReference>
<dbReference type="STRING" id="1797737.A2196_03855"/>
<sequence>MPQEPISGNIHQTHSKNPFAVFAHQPEGVSFAGQEKDEKIILLLRPHLITLVPALFIIIVLLLAPVYVVPFLGLLGIDFRQSLNFIQSFLLTLVWYMFIFAYSFYRFIFWYFNIYLLTNERIIDFDFRGILHKETSYAPLGQIQDVSPKTIGFFGTFFHFGDVFIQTAAHKPEFEFHQVARPNEVADEILVEVRKEEAEPPGVVA</sequence>
<gene>
    <name evidence="3" type="ORF">A2196_03855</name>
</gene>
<dbReference type="AlphaFoldDB" id="A0A1F5HCW7"/>
<dbReference type="Proteomes" id="UP000176751">
    <property type="component" value="Unassembled WGS sequence"/>
</dbReference>
<keyword evidence="1" id="KW-0812">Transmembrane</keyword>
<evidence type="ECO:0000259" key="2">
    <source>
        <dbReference type="Pfam" id="PF03703"/>
    </source>
</evidence>
<feature type="domain" description="YdbS-like PH" evidence="2">
    <location>
        <begin position="128"/>
        <end position="189"/>
    </location>
</feature>
<proteinExistence type="predicted"/>
<keyword evidence="1" id="KW-1133">Transmembrane helix</keyword>
<keyword evidence="1" id="KW-0472">Membrane</keyword>
<name>A0A1F5HCW7_9BACT</name>
<protein>
    <recommendedName>
        <fullName evidence="2">YdbS-like PH domain-containing protein</fullName>
    </recommendedName>
</protein>
<feature type="transmembrane region" description="Helical" evidence="1">
    <location>
        <begin position="51"/>
        <end position="77"/>
    </location>
</feature>
<reference evidence="3 4" key="1">
    <citation type="journal article" date="2016" name="Nat. Commun.">
        <title>Thousands of microbial genomes shed light on interconnected biogeochemical processes in an aquifer system.</title>
        <authorList>
            <person name="Anantharaman K."/>
            <person name="Brown C.T."/>
            <person name="Hug L.A."/>
            <person name="Sharon I."/>
            <person name="Castelle C.J."/>
            <person name="Probst A.J."/>
            <person name="Thomas B.C."/>
            <person name="Singh A."/>
            <person name="Wilkins M.J."/>
            <person name="Karaoz U."/>
            <person name="Brodie E.L."/>
            <person name="Williams K.H."/>
            <person name="Hubbard S.S."/>
            <person name="Banfield J.F."/>
        </authorList>
    </citation>
    <scope>NUCLEOTIDE SEQUENCE [LARGE SCALE GENOMIC DNA]</scope>
</reference>
<dbReference type="PANTHER" id="PTHR37938">
    <property type="entry name" value="BLL0215 PROTEIN"/>
    <property type="match status" value="1"/>
</dbReference>
<dbReference type="PANTHER" id="PTHR37938:SF1">
    <property type="entry name" value="BLL0215 PROTEIN"/>
    <property type="match status" value="1"/>
</dbReference>
<dbReference type="InterPro" id="IPR005182">
    <property type="entry name" value="YdbS-like_PH"/>
</dbReference>
<accession>A0A1F5HCW7</accession>
<dbReference type="Pfam" id="PF03703">
    <property type="entry name" value="bPH_2"/>
    <property type="match status" value="1"/>
</dbReference>
<evidence type="ECO:0000313" key="3">
    <source>
        <dbReference type="EMBL" id="OGE01997.1"/>
    </source>
</evidence>
<feature type="transmembrane region" description="Helical" evidence="1">
    <location>
        <begin position="89"/>
        <end position="112"/>
    </location>
</feature>
<evidence type="ECO:0000256" key="1">
    <source>
        <dbReference type="SAM" id="Phobius"/>
    </source>
</evidence>
<comment type="caution">
    <text evidence="3">The sequence shown here is derived from an EMBL/GenBank/DDBJ whole genome shotgun (WGS) entry which is preliminary data.</text>
</comment>
<evidence type="ECO:0000313" key="4">
    <source>
        <dbReference type="Proteomes" id="UP000176751"/>
    </source>
</evidence>